<evidence type="ECO:0000256" key="6">
    <source>
        <dbReference type="SAM" id="MobiDB-lite"/>
    </source>
</evidence>
<evidence type="ECO:0000313" key="8">
    <source>
        <dbReference type="Proteomes" id="UP000887013"/>
    </source>
</evidence>
<sequence length="339" mass="39343">MDYENLLQLKVEDSQLQLKDEESQLQLKDEESQLQLKVEESQLQLKVEESTESKERYRRVKNISDISPVGKVEFEKAKNMLSEVSPKSNMSLYDHLCSILHQILRFGITGAVDQLEDISLALKNKKPIMRTDIIEVTPTNEELSKFVEEKKRFYKLTPVVSMEAIKTAEEDEAAAEQDDEDQDAEEEIEEEEEEEPEEEIEEDESPINVANALNDLHYSMQRFALIGIGLDSVEIHDLYLAMKDVVETYKVEEVKFWGKVFASTCNYYIVESKYNEDVMPEDFGWITMKIQESKEDDVEEEEEEESEEEEKEISEEEVAESKSQEGDELEESTESSNRN</sequence>
<keyword evidence="2" id="KW-0963">Cytoplasm</keyword>
<proteinExistence type="predicted"/>
<dbReference type="Pfam" id="PF04712">
    <property type="entry name" value="Radial_spoke"/>
    <property type="match status" value="1"/>
</dbReference>
<dbReference type="GO" id="GO:0035082">
    <property type="term" value="P:axoneme assembly"/>
    <property type="evidence" value="ECO:0007669"/>
    <property type="project" value="TreeGrafter"/>
</dbReference>
<dbReference type="OrthoDB" id="272202at2759"/>
<dbReference type="GO" id="GO:0001534">
    <property type="term" value="C:radial spoke"/>
    <property type="evidence" value="ECO:0007669"/>
    <property type="project" value="InterPro"/>
</dbReference>
<accession>A0A8X6NGU0</accession>
<dbReference type="EMBL" id="BMAW01009217">
    <property type="protein sequence ID" value="GFT12663.1"/>
    <property type="molecule type" value="Genomic_DNA"/>
</dbReference>
<keyword evidence="8" id="KW-1185">Reference proteome</keyword>
<evidence type="ECO:0000256" key="2">
    <source>
        <dbReference type="ARBA" id="ARBA00022490"/>
    </source>
</evidence>
<dbReference type="GO" id="GO:0060294">
    <property type="term" value="P:cilium movement involved in cell motility"/>
    <property type="evidence" value="ECO:0007669"/>
    <property type="project" value="InterPro"/>
</dbReference>
<comment type="subcellular location">
    <subcellularLocation>
        <location evidence="1">Cytoplasm</location>
        <location evidence="1">Cytoskeleton</location>
        <location evidence="1">Cilium axoneme</location>
    </subcellularLocation>
</comment>
<feature type="compositionally biased region" description="Acidic residues" evidence="6">
    <location>
        <begin position="169"/>
        <end position="205"/>
    </location>
</feature>
<organism evidence="7 8">
    <name type="scientific">Nephila pilipes</name>
    <name type="common">Giant wood spider</name>
    <name type="synonym">Nephila maculata</name>
    <dbReference type="NCBI Taxonomy" id="299642"/>
    <lineage>
        <taxon>Eukaryota</taxon>
        <taxon>Metazoa</taxon>
        <taxon>Ecdysozoa</taxon>
        <taxon>Arthropoda</taxon>
        <taxon>Chelicerata</taxon>
        <taxon>Arachnida</taxon>
        <taxon>Araneae</taxon>
        <taxon>Araneomorphae</taxon>
        <taxon>Entelegynae</taxon>
        <taxon>Araneoidea</taxon>
        <taxon>Nephilidae</taxon>
        <taxon>Nephila</taxon>
    </lineage>
</organism>
<keyword evidence="4" id="KW-0206">Cytoskeleton</keyword>
<name>A0A8X6NGU0_NEPPI</name>
<dbReference type="AlphaFoldDB" id="A0A8X6NGU0"/>
<feature type="region of interest" description="Disordered" evidence="6">
    <location>
        <begin position="291"/>
        <end position="339"/>
    </location>
</feature>
<dbReference type="PANTHER" id="PTHR13159">
    <property type="entry name" value="RADIAL SPOKEHEAD-RELATED"/>
    <property type="match status" value="1"/>
</dbReference>
<keyword evidence="5" id="KW-0966">Cell projection</keyword>
<dbReference type="PANTHER" id="PTHR13159:SF0">
    <property type="entry name" value="RADIAL SPOKE HEAD 6 HOMOLOG A"/>
    <property type="match status" value="1"/>
</dbReference>
<evidence type="ECO:0000256" key="5">
    <source>
        <dbReference type="ARBA" id="ARBA00023273"/>
    </source>
</evidence>
<evidence type="ECO:0000313" key="7">
    <source>
        <dbReference type="EMBL" id="GFT12663.1"/>
    </source>
</evidence>
<gene>
    <name evidence="7" type="primary">AVEN_21966_1</name>
    <name evidence="7" type="ORF">NPIL_35141</name>
</gene>
<dbReference type="Proteomes" id="UP000887013">
    <property type="component" value="Unassembled WGS sequence"/>
</dbReference>
<keyword evidence="3" id="KW-0969">Cilium</keyword>
<feature type="compositionally biased region" description="Acidic residues" evidence="6">
    <location>
        <begin position="294"/>
        <end position="318"/>
    </location>
</feature>
<reference evidence="7" key="1">
    <citation type="submission" date="2020-08" db="EMBL/GenBank/DDBJ databases">
        <title>Multicomponent nature underlies the extraordinary mechanical properties of spider dragline silk.</title>
        <authorList>
            <person name="Kono N."/>
            <person name="Nakamura H."/>
            <person name="Mori M."/>
            <person name="Yoshida Y."/>
            <person name="Ohtoshi R."/>
            <person name="Malay A.D."/>
            <person name="Moran D.A.P."/>
            <person name="Tomita M."/>
            <person name="Numata K."/>
            <person name="Arakawa K."/>
        </authorList>
    </citation>
    <scope>NUCLEOTIDE SEQUENCE</scope>
</reference>
<evidence type="ECO:0000256" key="1">
    <source>
        <dbReference type="ARBA" id="ARBA00004430"/>
    </source>
</evidence>
<evidence type="ECO:0000256" key="3">
    <source>
        <dbReference type="ARBA" id="ARBA00023069"/>
    </source>
</evidence>
<evidence type="ECO:0000256" key="4">
    <source>
        <dbReference type="ARBA" id="ARBA00023212"/>
    </source>
</evidence>
<dbReference type="InterPro" id="IPR006802">
    <property type="entry name" value="Radial_spoke"/>
</dbReference>
<feature type="region of interest" description="Disordered" evidence="6">
    <location>
        <begin position="168"/>
        <end position="206"/>
    </location>
</feature>
<comment type="caution">
    <text evidence="7">The sequence shown here is derived from an EMBL/GenBank/DDBJ whole genome shotgun (WGS) entry which is preliminary data.</text>
</comment>
<protein>
    <submittedName>
        <fullName evidence="7">Uncharacterized protein</fullName>
    </submittedName>
</protein>